<feature type="transmembrane region" description="Helical" evidence="8">
    <location>
        <begin position="99"/>
        <end position="120"/>
    </location>
</feature>
<dbReference type="InterPro" id="IPR036259">
    <property type="entry name" value="MFS_trans_sf"/>
</dbReference>
<feature type="transmembrane region" description="Helical" evidence="8">
    <location>
        <begin position="248"/>
        <end position="271"/>
    </location>
</feature>
<keyword evidence="3 8" id="KW-0813">Transport</keyword>
<evidence type="ECO:0000256" key="5">
    <source>
        <dbReference type="ARBA" id="ARBA00022692"/>
    </source>
</evidence>
<evidence type="ECO:0000256" key="7">
    <source>
        <dbReference type="ARBA" id="ARBA00023136"/>
    </source>
</evidence>
<feature type="transmembrane region" description="Helical" evidence="8">
    <location>
        <begin position="46"/>
        <end position="63"/>
    </location>
</feature>
<reference evidence="10 11" key="1">
    <citation type="submission" date="2016-11" db="EMBL/GenBank/DDBJ databases">
        <authorList>
            <person name="Jaros S."/>
            <person name="Januszkiewicz K."/>
            <person name="Wedrychowicz H."/>
        </authorList>
    </citation>
    <scope>NUCLEOTIDE SEQUENCE [LARGE SCALE GENOMIC DNA]</scope>
    <source>
        <strain evidence="10 11">DSM 22153</strain>
    </source>
</reference>
<feature type="transmembrane region" description="Helical" evidence="8">
    <location>
        <begin position="366"/>
        <end position="385"/>
    </location>
</feature>
<protein>
    <recommendedName>
        <fullName evidence="8">Bcr/CflA family efflux transporter</fullName>
    </recommendedName>
</protein>
<keyword evidence="6 8" id="KW-1133">Transmembrane helix</keyword>
<keyword evidence="4" id="KW-1003">Cell membrane</keyword>
<evidence type="ECO:0000313" key="11">
    <source>
        <dbReference type="Proteomes" id="UP000186002"/>
    </source>
</evidence>
<dbReference type="SUPFAM" id="SSF103473">
    <property type="entry name" value="MFS general substrate transporter"/>
    <property type="match status" value="1"/>
</dbReference>
<organism evidence="10 11">
    <name type="scientific">Roseibium suaedae</name>
    <dbReference type="NCBI Taxonomy" id="735517"/>
    <lineage>
        <taxon>Bacteria</taxon>
        <taxon>Pseudomonadati</taxon>
        <taxon>Pseudomonadota</taxon>
        <taxon>Alphaproteobacteria</taxon>
        <taxon>Hyphomicrobiales</taxon>
        <taxon>Stappiaceae</taxon>
        <taxon>Roseibium</taxon>
    </lineage>
</organism>
<evidence type="ECO:0000256" key="3">
    <source>
        <dbReference type="ARBA" id="ARBA00022448"/>
    </source>
</evidence>
<dbReference type="PROSITE" id="PS50850">
    <property type="entry name" value="MFS"/>
    <property type="match status" value="1"/>
</dbReference>
<evidence type="ECO:0000256" key="6">
    <source>
        <dbReference type="ARBA" id="ARBA00022989"/>
    </source>
</evidence>
<evidence type="ECO:0000259" key="9">
    <source>
        <dbReference type="PROSITE" id="PS50850"/>
    </source>
</evidence>
<evidence type="ECO:0000313" key="10">
    <source>
        <dbReference type="EMBL" id="SHL50614.1"/>
    </source>
</evidence>
<feature type="transmembrane region" description="Helical" evidence="8">
    <location>
        <begin position="211"/>
        <end position="236"/>
    </location>
</feature>
<evidence type="ECO:0000256" key="8">
    <source>
        <dbReference type="RuleBase" id="RU365088"/>
    </source>
</evidence>
<feature type="transmembrane region" description="Helical" evidence="8">
    <location>
        <begin position="162"/>
        <end position="182"/>
    </location>
</feature>
<accession>A0A1M7B6R0</accession>
<dbReference type="InterPro" id="IPR020846">
    <property type="entry name" value="MFS_dom"/>
</dbReference>
<feature type="domain" description="Major facilitator superfamily (MFS) profile" evidence="9">
    <location>
        <begin position="8"/>
        <end position="392"/>
    </location>
</feature>
<evidence type="ECO:0000256" key="4">
    <source>
        <dbReference type="ARBA" id="ARBA00022475"/>
    </source>
</evidence>
<dbReference type="GO" id="GO:0005886">
    <property type="term" value="C:plasma membrane"/>
    <property type="evidence" value="ECO:0007669"/>
    <property type="project" value="UniProtKB-SubCell"/>
</dbReference>
<dbReference type="GO" id="GO:0042910">
    <property type="term" value="F:xenobiotic transmembrane transporter activity"/>
    <property type="evidence" value="ECO:0007669"/>
    <property type="project" value="InterPro"/>
</dbReference>
<keyword evidence="11" id="KW-1185">Reference proteome</keyword>
<feature type="transmembrane region" description="Helical" evidence="8">
    <location>
        <begin position="337"/>
        <end position="360"/>
    </location>
</feature>
<feature type="transmembrane region" description="Helical" evidence="8">
    <location>
        <begin position="132"/>
        <end position="156"/>
    </location>
</feature>
<sequence>MAPSMFRSALILGLMGAIGPFAIDIYLPALPQISSDLNASVTTTQLTLTAFFFTFGISQMVYGPLSDQIGRKLPLLVGLVIFIAGSIASALAPTIELLIAARFLQGIGAAVVMVLPRAIIRDMFTGYQATKMMAMVMLVISVSPMFAPLAGTLLMGLGSWRFLFYFLAGAAVLAMALVQFAFPETLKPEQRVKMNGKSLLRGTRTLVRDPFFMGLTLIGGCGMASFFVFIANASFVYTGYFGLTMVEFSIAFAVNAIGFFGSSQVAAYLGYKYGMTRIISLAVTGFALVEICLLALTLAGFGTLPVLVIFLFMGNACLGLVIPSAMVLALEDHGEIAGLASSLGGTIQMVTGGLMIVAASPFFDGTAAPLVGAIAVCAIAAFVLLKVLNVGRPRLPATEAA</sequence>
<gene>
    <name evidence="10" type="ORF">SAMN05444272_0743</name>
</gene>
<dbReference type="NCBIfam" id="TIGR00710">
    <property type="entry name" value="efflux_Bcr_CflA"/>
    <property type="match status" value="1"/>
</dbReference>
<feature type="transmembrane region" description="Helical" evidence="8">
    <location>
        <begin position="278"/>
        <end position="301"/>
    </location>
</feature>
<proteinExistence type="inferred from homology"/>
<keyword evidence="7 8" id="KW-0472">Membrane</keyword>
<feature type="transmembrane region" description="Helical" evidence="8">
    <location>
        <begin position="307"/>
        <end position="330"/>
    </location>
</feature>
<dbReference type="CDD" id="cd17320">
    <property type="entry name" value="MFS_MdfA_MDR_like"/>
    <property type="match status" value="1"/>
</dbReference>
<dbReference type="InterPro" id="IPR004812">
    <property type="entry name" value="Efflux_drug-R_Bcr/CmlA"/>
</dbReference>
<keyword evidence="5 8" id="KW-0812">Transmembrane</keyword>
<dbReference type="Pfam" id="PF07690">
    <property type="entry name" value="MFS_1"/>
    <property type="match status" value="1"/>
</dbReference>
<name>A0A1M7B6R0_9HYPH</name>
<comment type="similarity">
    <text evidence="2 8">Belongs to the major facilitator superfamily. Bcr/CmlA family.</text>
</comment>
<dbReference type="EMBL" id="FRBW01000001">
    <property type="protein sequence ID" value="SHL50614.1"/>
    <property type="molecule type" value="Genomic_DNA"/>
</dbReference>
<dbReference type="PANTHER" id="PTHR23502">
    <property type="entry name" value="MAJOR FACILITATOR SUPERFAMILY"/>
    <property type="match status" value="1"/>
</dbReference>
<feature type="transmembrane region" description="Helical" evidence="8">
    <location>
        <begin position="75"/>
        <end position="93"/>
    </location>
</feature>
<dbReference type="STRING" id="735517.SAMN05444272_0743"/>
<dbReference type="RefSeq" id="WP_073008959.1">
    <property type="nucleotide sequence ID" value="NZ_FRBW01000001.1"/>
</dbReference>
<dbReference type="PANTHER" id="PTHR23502:SF132">
    <property type="entry name" value="POLYAMINE TRANSPORTER 2-RELATED"/>
    <property type="match status" value="1"/>
</dbReference>
<comment type="subcellular location">
    <subcellularLocation>
        <location evidence="8">Cell inner membrane</location>
        <topology evidence="8">Multi-pass membrane protein</topology>
    </subcellularLocation>
    <subcellularLocation>
        <location evidence="1">Cell membrane</location>
        <topology evidence="1">Multi-pass membrane protein</topology>
    </subcellularLocation>
</comment>
<dbReference type="GO" id="GO:1990961">
    <property type="term" value="P:xenobiotic detoxification by transmembrane export across the plasma membrane"/>
    <property type="evidence" value="ECO:0007669"/>
    <property type="project" value="InterPro"/>
</dbReference>
<comment type="caution">
    <text evidence="8">Lacks conserved residue(s) required for the propagation of feature annotation.</text>
</comment>
<evidence type="ECO:0000256" key="2">
    <source>
        <dbReference type="ARBA" id="ARBA00006236"/>
    </source>
</evidence>
<dbReference type="Proteomes" id="UP000186002">
    <property type="component" value="Unassembled WGS sequence"/>
</dbReference>
<keyword evidence="8" id="KW-0997">Cell inner membrane</keyword>
<evidence type="ECO:0000256" key="1">
    <source>
        <dbReference type="ARBA" id="ARBA00004651"/>
    </source>
</evidence>
<dbReference type="AlphaFoldDB" id="A0A1M7B6R0"/>
<dbReference type="InterPro" id="IPR011701">
    <property type="entry name" value="MFS"/>
</dbReference>
<dbReference type="Gene3D" id="1.20.1720.10">
    <property type="entry name" value="Multidrug resistance protein D"/>
    <property type="match status" value="1"/>
</dbReference>